<protein>
    <submittedName>
        <fullName evidence="2">CheW protein</fullName>
    </submittedName>
</protein>
<evidence type="ECO:0000313" key="2">
    <source>
        <dbReference type="EMBL" id="TDN86466.1"/>
    </source>
</evidence>
<dbReference type="InterPro" id="IPR039315">
    <property type="entry name" value="CheW"/>
</dbReference>
<reference evidence="2 3" key="1">
    <citation type="submission" date="2019-03" db="EMBL/GenBank/DDBJ databases">
        <title>Genomic Encyclopedia of Type Strains, Phase IV (KMG-IV): sequencing the most valuable type-strain genomes for metagenomic binning, comparative biology and taxonomic classification.</title>
        <authorList>
            <person name="Goeker M."/>
        </authorList>
    </citation>
    <scope>NUCLEOTIDE SEQUENCE [LARGE SCALE GENOMIC DNA]</scope>
    <source>
        <strain evidence="2 3">DSM 25059</strain>
    </source>
</reference>
<dbReference type="OrthoDB" id="3291462at2"/>
<organism evidence="2 3">
    <name type="scientific">Stakelama pacifica</name>
    <dbReference type="NCBI Taxonomy" id="517720"/>
    <lineage>
        <taxon>Bacteria</taxon>
        <taxon>Pseudomonadati</taxon>
        <taxon>Pseudomonadota</taxon>
        <taxon>Alphaproteobacteria</taxon>
        <taxon>Sphingomonadales</taxon>
        <taxon>Sphingomonadaceae</taxon>
        <taxon>Stakelama</taxon>
    </lineage>
</organism>
<dbReference type="RefSeq" id="WP_133493694.1">
    <property type="nucleotide sequence ID" value="NZ_BMLU01000001.1"/>
</dbReference>
<keyword evidence="3" id="KW-1185">Reference proteome</keyword>
<dbReference type="PROSITE" id="PS50851">
    <property type="entry name" value="CHEW"/>
    <property type="match status" value="1"/>
</dbReference>
<dbReference type="GO" id="GO:0007165">
    <property type="term" value="P:signal transduction"/>
    <property type="evidence" value="ECO:0007669"/>
    <property type="project" value="InterPro"/>
</dbReference>
<dbReference type="PANTHER" id="PTHR22617">
    <property type="entry name" value="CHEMOTAXIS SENSOR HISTIDINE KINASE-RELATED"/>
    <property type="match status" value="1"/>
</dbReference>
<proteinExistence type="predicted"/>
<dbReference type="PANTHER" id="PTHR22617:SF23">
    <property type="entry name" value="CHEMOTAXIS PROTEIN CHEW"/>
    <property type="match status" value="1"/>
</dbReference>
<dbReference type="InterPro" id="IPR002545">
    <property type="entry name" value="CheW-lke_dom"/>
</dbReference>
<dbReference type="InterPro" id="IPR036061">
    <property type="entry name" value="CheW-like_dom_sf"/>
</dbReference>
<dbReference type="SMART" id="SM00260">
    <property type="entry name" value="CheW"/>
    <property type="match status" value="1"/>
</dbReference>
<dbReference type="Proteomes" id="UP000295493">
    <property type="component" value="Unassembled WGS sequence"/>
</dbReference>
<dbReference type="AlphaFoldDB" id="A0A4R6FWX0"/>
<dbReference type="Gene3D" id="2.30.30.40">
    <property type="entry name" value="SH3 Domains"/>
    <property type="match status" value="1"/>
</dbReference>
<feature type="domain" description="CheW-like" evidence="1">
    <location>
        <begin position="4"/>
        <end position="150"/>
    </location>
</feature>
<dbReference type="GO" id="GO:0005829">
    <property type="term" value="C:cytosol"/>
    <property type="evidence" value="ECO:0007669"/>
    <property type="project" value="TreeGrafter"/>
</dbReference>
<evidence type="ECO:0000259" key="1">
    <source>
        <dbReference type="PROSITE" id="PS50851"/>
    </source>
</evidence>
<name>A0A4R6FWX0_9SPHN</name>
<dbReference type="Pfam" id="PF01584">
    <property type="entry name" value="CheW"/>
    <property type="match status" value="1"/>
</dbReference>
<dbReference type="Gene3D" id="2.40.50.180">
    <property type="entry name" value="CheA-289, Domain 4"/>
    <property type="match status" value="1"/>
</dbReference>
<dbReference type="GO" id="GO:0006935">
    <property type="term" value="P:chemotaxis"/>
    <property type="evidence" value="ECO:0007669"/>
    <property type="project" value="InterPro"/>
</dbReference>
<dbReference type="EMBL" id="SNWD01000001">
    <property type="protein sequence ID" value="TDN86466.1"/>
    <property type="molecule type" value="Genomic_DNA"/>
</dbReference>
<gene>
    <name evidence="2" type="ORF">EV664_10135</name>
</gene>
<evidence type="ECO:0000313" key="3">
    <source>
        <dbReference type="Proteomes" id="UP000295493"/>
    </source>
</evidence>
<dbReference type="SUPFAM" id="SSF50341">
    <property type="entry name" value="CheW-like"/>
    <property type="match status" value="1"/>
</dbReference>
<comment type="caution">
    <text evidence="2">The sequence shown here is derived from an EMBL/GenBank/DDBJ whole genome shotgun (WGS) entry which is preliminary data.</text>
</comment>
<accession>A0A4R6FWX0</accession>
<sequence length="161" mass="17258">MADSAQYVTMGVAGECFALPVERVREILENRQVSRMPHAPAGFLGLIDVRNQSVPVFDLRVQLGFENGEDNDATRIVVLTMVAEDMGEMVVGLKTDRVFEVTVLDDDGAIDPPPSVGPAGKTKCVLGLGRRNGAFVKLLDIDRLFSTQQIGAIGDGQSLAA</sequence>